<name>A0A7J8AML9_MYOMY</name>
<comment type="caution">
    <text evidence="2">The sequence shown here is derived from an EMBL/GenBank/DDBJ whole genome shotgun (WGS) entry which is preliminary data.</text>
</comment>
<keyword evidence="3" id="KW-1185">Reference proteome</keyword>
<evidence type="ECO:0000313" key="3">
    <source>
        <dbReference type="Proteomes" id="UP000527355"/>
    </source>
</evidence>
<organism evidence="2 3">
    <name type="scientific">Myotis myotis</name>
    <name type="common">Greater mouse-eared bat</name>
    <name type="synonym">Vespertilio myotis</name>
    <dbReference type="NCBI Taxonomy" id="51298"/>
    <lineage>
        <taxon>Eukaryota</taxon>
        <taxon>Metazoa</taxon>
        <taxon>Chordata</taxon>
        <taxon>Craniata</taxon>
        <taxon>Vertebrata</taxon>
        <taxon>Euteleostomi</taxon>
        <taxon>Mammalia</taxon>
        <taxon>Eutheria</taxon>
        <taxon>Laurasiatheria</taxon>
        <taxon>Chiroptera</taxon>
        <taxon>Yangochiroptera</taxon>
        <taxon>Vespertilionidae</taxon>
        <taxon>Myotis</taxon>
    </lineage>
</organism>
<dbReference type="EMBL" id="JABWUV010000001">
    <property type="protein sequence ID" value="KAF6387485.1"/>
    <property type="molecule type" value="Genomic_DNA"/>
</dbReference>
<protein>
    <submittedName>
        <fullName evidence="2">Uncharacterized protein</fullName>
    </submittedName>
</protein>
<evidence type="ECO:0000256" key="1">
    <source>
        <dbReference type="SAM" id="MobiDB-lite"/>
    </source>
</evidence>
<accession>A0A7J8AML9</accession>
<feature type="compositionally biased region" description="Polar residues" evidence="1">
    <location>
        <begin position="70"/>
        <end position="89"/>
    </location>
</feature>
<proteinExistence type="predicted"/>
<dbReference type="AlphaFoldDB" id="A0A7J8AML9"/>
<evidence type="ECO:0000313" key="2">
    <source>
        <dbReference type="EMBL" id="KAF6387485.1"/>
    </source>
</evidence>
<reference evidence="2 3" key="1">
    <citation type="journal article" date="2020" name="Nature">
        <title>Six reference-quality genomes reveal evolution of bat adaptations.</title>
        <authorList>
            <person name="Jebb D."/>
            <person name="Huang Z."/>
            <person name="Pippel M."/>
            <person name="Hughes G.M."/>
            <person name="Lavrichenko K."/>
            <person name="Devanna P."/>
            <person name="Winkler S."/>
            <person name="Jermiin L.S."/>
            <person name="Skirmuntt E.C."/>
            <person name="Katzourakis A."/>
            <person name="Burkitt-Gray L."/>
            <person name="Ray D.A."/>
            <person name="Sullivan K.A.M."/>
            <person name="Roscito J.G."/>
            <person name="Kirilenko B.M."/>
            <person name="Davalos L.M."/>
            <person name="Corthals A.P."/>
            <person name="Power M.L."/>
            <person name="Jones G."/>
            <person name="Ransome R.D."/>
            <person name="Dechmann D.K.N."/>
            <person name="Locatelli A.G."/>
            <person name="Puechmaille S.J."/>
            <person name="Fedrigo O."/>
            <person name="Jarvis E.D."/>
            <person name="Hiller M."/>
            <person name="Vernes S.C."/>
            <person name="Myers E.W."/>
            <person name="Teeling E.C."/>
        </authorList>
    </citation>
    <scope>NUCLEOTIDE SEQUENCE [LARGE SCALE GENOMIC DNA]</scope>
    <source>
        <strain evidence="2">MMyoMyo1</strain>
        <tissue evidence="2">Flight muscle</tissue>
    </source>
</reference>
<dbReference type="Proteomes" id="UP000527355">
    <property type="component" value="Unassembled WGS sequence"/>
</dbReference>
<sequence length="137" mass="14430">MLQLLFIDIQVRSIATGLEAAAVVGIIKVEDGVCLQRQLSGVQEQRCTVHKMGVGEAKGIGEASEGQGQGQTESADTGTTALSSRLSSDPGQAWEFSECPFLQELNGVHREAGAIALYVQLQSLQSCTPASLAWVGL</sequence>
<feature type="region of interest" description="Disordered" evidence="1">
    <location>
        <begin position="58"/>
        <end position="89"/>
    </location>
</feature>
<gene>
    <name evidence="2" type="ORF">mMyoMyo1_007981</name>
</gene>